<evidence type="ECO:0000313" key="2">
    <source>
        <dbReference type="EMBL" id="KAF2269830.1"/>
    </source>
</evidence>
<keyword evidence="3" id="KW-1185">Reference proteome</keyword>
<dbReference type="AlphaFoldDB" id="A0A9P4TQZ4"/>
<evidence type="ECO:0000313" key="3">
    <source>
        <dbReference type="Proteomes" id="UP000800093"/>
    </source>
</evidence>
<dbReference type="Gene3D" id="2.60.40.640">
    <property type="match status" value="1"/>
</dbReference>
<dbReference type="InterPro" id="IPR011021">
    <property type="entry name" value="Arrestin-like_N"/>
</dbReference>
<name>A0A9P4TQZ4_9PLEO</name>
<protein>
    <recommendedName>
        <fullName evidence="1">Arrestin-like N-terminal domain-containing protein</fullName>
    </recommendedName>
</protein>
<gene>
    <name evidence="2" type="ORF">CC78DRAFT_564515</name>
</gene>
<proteinExistence type="predicted"/>
<feature type="domain" description="Arrestin-like N-terminal" evidence="1">
    <location>
        <begin position="22"/>
        <end position="115"/>
    </location>
</feature>
<dbReference type="OrthoDB" id="3892815at2759"/>
<dbReference type="CDD" id="cd22952">
    <property type="entry name" value="ART10-like"/>
    <property type="match status" value="1"/>
</dbReference>
<comment type="caution">
    <text evidence="2">The sequence shown here is derived from an EMBL/GenBank/DDBJ whole genome shotgun (WGS) entry which is preliminary data.</text>
</comment>
<reference evidence="3" key="1">
    <citation type="journal article" date="2020" name="Stud. Mycol.">
        <title>101 Dothideomycetes genomes: A test case for predicting lifestyles and emergence of pathogens.</title>
        <authorList>
            <person name="Haridas S."/>
            <person name="Albert R."/>
            <person name="Binder M."/>
            <person name="Bloem J."/>
            <person name="LaButti K."/>
            <person name="Salamov A."/>
            <person name="Andreopoulos B."/>
            <person name="Baker S."/>
            <person name="Barry K."/>
            <person name="Bills G."/>
            <person name="Bluhm B."/>
            <person name="Cannon C."/>
            <person name="Castanera R."/>
            <person name="Culley D."/>
            <person name="Daum C."/>
            <person name="Ezra D."/>
            <person name="Gonzalez J."/>
            <person name="Henrissat B."/>
            <person name="Kuo A."/>
            <person name="Liang C."/>
            <person name="Lipzen A."/>
            <person name="Lutzoni F."/>
            <person name="Magnuson J."/>
            <person name="Mondo S."/>
            <person name="Nolan M."/>
            <person name="Ohm R."/>
            <person name="Pangilinan J."/>
            <person name="Park H.-J."/>
            <person name="Ramirez L."/>
            <person name="Alfaro M."/>
            <person name="Sun H."/>
            <person name="Tritt A."/>
            <person name="Yoshinaga Y."/>
            <person name="Zwiers L.-H."/>
            <person name="Turgeon B."/>
            <person name="Goodwin S."/>
            <person name="Spatafora J."/>
            <person name="Crous P."/>
            <person name="Grigoriev I."/>
        </authorList>
    </citation>
    <scope>NUCLEOTIDE SEQUENCE [LARGE SCALE GENOMIC DNA]</scope>
    <source>
        <strain evidence="3">CBS 304.66</strain>
    </source>
</reference>
<dbReference type="Proteomes" id="UP000800093">
    <property type="component" value="Unassembled WGS sequence"/>
</dbReference>
<organism evidence="2 3">
    <name type="scientific">Lojkania enalia</name>
    <dbReference type="NCBI Taxonomy" id="147567"/>
    <lineage>
        <taxon>Eukaryota</taxon>
        <taxon>Fungi</taxon>
        <taxon>Dikarya</taxon>
        <taxon>Ascomycota</taxon>
        <taxon>Pezizomycotina</taxon>
        <taxon>Dothideomycetes</taxon>
        <taxon>Pleosporomycetidae</taxon>
        <taxon>Pleosporales</taxon>
        <taxon>Pleosporales incertae sedis</taxon>
        <taxon>Lojkania</taxon>
    </lineage>
</organism>
<sequence>MGLFTSKKQEPLPDVVVTLATSQDTVFRPDDTVSGHVTLSTPFPLTPQAVEVSLWGESKVWIRRSSSSSNNSTDYQHYRDNAPLFTVTYNLFPDPHQLQPGQDYNFPFHFRVPEGTAFTRPECYRDPTEQPYTVLPHNLPPTFFFGYSEDIPDNAGVFYGVTARLIAPGVGVGKDVEPVSSTIPILFQPLNPNVRFSPSILRHTKNFTLASSSLTGAEPSKIGFRQRMHDRFSSQTPKMDFEVAVEIPARLNAAQEFQFRTSFAVLNKGDNVTHIPPINIKVLDLKLLDFTFFRATYDWSASNTMSGWQHKNYKIYTSPGKPDWTEHVYREKKTALNAIPESHTIELQEVPVVGEKGKKEMEQETKCDVWFNARLPGQTVPSFVSFAIVRAYRVKAKIGVEIGEKKFVYELESHVQHLGS</sequence>
<dbReference type="Pfam" id="PF00339">
    <property type="entry name" value="Arrestin_N"/>
    <property type="match status" value="1"/>
</dbReference>
<dbReference type="EMBL" id="ML986581">
    <property type="protein sequence ID" value="KAF2269830.1"/>
    <property type="molecule type" value="Genomic_DNA"/>
</dbReference>
<evidence type="ECO:0000259" key="1">
    <source>
        <dbReference type="Pfam" id="PF00339"/>
    </source>
</evidence>
<accession>A0A9P4TQZ4</accession>
<dbReference type="InterPro" id="IPR014752">
    <property type="entry name" value="Arrestin-like_C"/>
</dbReference>